<evidence type="ECO:0000256" key="1">
    <source>
        <dbReference type="ARBA" id="ARBA00004496"/>
    </source>
</evidence>
<comment type="subcellular location">
    <subcellularLocation>
        <location evidence="1 10">Cytoplasm</location>
    </subcellularLocation>
    <subcellularLocation>
        <location evidence="2">Nucleus</location>
        <location evidence="2">Nucleolus</location>
    </subcellularLocation>
</comment>
<dbReference type="InterPro" id="IPR026258">
    <property type="entry name" value="SRP68"/>
</dbReference>
<comment type="function">
    <text evidence="10">Component of the signal recognition particle (SRP) complex, a ribonucleoprotein complex that mediates the cotranslational targeting of secretory and membrane proteins to the endoplasmic reticulum (ER). The SRP complex interacts with the signal sequence in nascent secretory and membrane proteins and directs them to the membrane of the ER.</text>
</comment>
<dbReference type="GO" id="GO:0006614">
    <property type="term" value="P:SRP-dependent cotranslational protein targeting to membrane"/>
    <property type="evidence" value="ECO:0007669"/>
    <property type="project" value="InterPro"/>
</dbReference>
<dbReference type="Proteomes" id="UP001239445">
    <property type="component" value="Unassembled WGS sequence"/>
</dbReference>
<dbReference type="Gene3D" id="1.10.3450.40">
    <property type="entry name" value="Signal recognition particle, SRP68 subunit, RNA-binding domain"/>
    <property type="match status" value="1"/>
</dbReference>
<dbReference type="PANTHER" id="PTHR12860">
    <property type="entry name" value="SIGNAL RECOGNITION PARTICLE 68 KDA PROTEIN"/>
    <property type="match status" value="1"/>
</dbReference>
<evidence type="ECO:0000256" key="10">
    <source>
        <dbReference type="PIRNR" id="PIRNR038995"/>
    </source>
</evidence>
<keyword evidence="5 10" id="KW-0694">RNA-binding</keyword>
<organism evidence="12 13">
    <name type="scientific">Echria macrotheca</name>
    <dbReference type="NCBI Taxonomy" id="438768"/>
    <lineage>
        <taxon>Eukaryota</taxon>
        <taxon>Fungi</taxon>
        <taxon>Dikarya</taxon>
        <taxon>Ascomycota</taxon>
        <taxon>Pezizomycotina</taxon>
        <taxon>Sordariomycetes</taxon>
        <taxon>Sordariomycetidae</taxon>
        <taxon>Sordariales</taxon>
        <taxon>Schizotheciaceae</taxon>
        <taxon>Echria</taxon>
    </lineage>
</organism>
<feature type="region of interest" description="Disordered" evidence="11">
    <location>
        <begin position="1"/>
        <end position="24"/>
    </location>
</feature>
<evidence type="ECO:0000256" key="7">
    <source>
        <dbReference type="ARBA" id="ARBA00023242"/>
    </source>
</evidence>
<name>A0AAJ0BL99_9PEZI</name>
<dbReference type="GO" id="GO:0008312">
    <property type="term" value="F:7S RNA binding"/>
    <property type="evidence" value="ECO:0007669"/>
    <property type="project" value="InterPro"/>
</dbReference>
<dbReference type="PANTHER" id="PTHR12860:SF0">
    <property type="entry name" value="SIGNAL RECOGNITION PARTICLE SUBUNIT SRP68"/>
    <property type="match status" value="1"/>
</dbReference>
<gene>
    <name evidence="12" type="ORF">QBC47DRAFT_371455</name>
</gene>
<dbReference type="GO" id="GO:0005786">
    <property type="term" value="C:signal recognition particle, endoplasmic reticulum targeting"/>
    <property type="evidence" value="ECO:0007669"/>
    <property type="project" value="UniProtKB-KW"/>
</dbReference>
<dbReference type="GO" id="GO:0030942">
    <property type="term" value="F:endoplasmic reticulum signal peptide binding"/>
    <property type="evidence" value="ECO:0007669"/>
    <property type="project" value="InterPro"/>
</dbReference>
<evidence type="ECO:0000256" key="6">
    <source>
        <dbReference type="ARBA" id="ARBA00023135"/>
    </source>
</evidence>
<dbReference type="AlphaFoldDB" id="A0AAJ0BL99"/>
<keyword evidence="7" id="KW-0539">Nucleus</keyword>
<evidence type="ECO:0000256" key="8">
    <source>
        <dbReference type="ARBA" id="ARBA00023274"/>
    </source>
</evidence>
<reference evidence="12" key="1">
    <citation type="submission" date="2023-06" db="EMBL/GenBank/DDBJ databases">
        <title>Genome-scale phylogeny and comparative genomics of the fungal order Sordariales.</title>
        <authorList>
            <consortium name="Lawrence Berkeley National Laboratory"/>
            <person name="Hensen N."/>
            <person name="Bonometti L."/>
            <person name="Westerberg I."/>
            <person name="Brannstrom I.O."/>
            <person name="Guillou S."/>
            <person name="Cros-Aarteil S."/>
            <person name="Calhoun S."/>
            <person name="Haridas S."/>
            <person name="Kuo A."/>
            <person name="Mondo S."/>
            <person name="Pangilinan J."/>
            <person name="Riley R."/>
            <person name="Labutti K."/>
            <person name="Andreopoulos B."/>
            <person name="Lipzen A."/>
            <person name="Chen C."/>
            <person name="Yanf M."/>
            <person name="Daum C."/>
            <person name="Ng V."/>
            <person name="Clum A."/>
            <person name="Steindorff A."/>
            <person name="Ohm R."/>
            <person name="Martin F."/>
            <person name="Silar P."/>
            <person name="Natvig D."/>
            <person name="Lalanne C."/>
            <person name="Gautier V."/>
            <person name="Ament-Velasquez S.L."/>
            <person name="Kruys A."/>
            <person name="Hutchinson M.I."/>
            <person name="Powell A.J."/>
            <person name="Barry K."/>
            <person name="Miller A.N."/>
            <person name="Grigoriev I.V."/>
            <person name="Debuchy R."/>
            <person name="Gladieux P."/>
            <person name="Thoren M.H."/>
            <person name="Johannesson H."/>
        </authorList>
    </citation>
    <scope>NUCLEOTIDE SEQUENCE</scope>
    <source>
        <strain evidence="12">PSN4</strain>
    </source>
</reference>
<dbReference type="EMBL" id="MU839828">
    <property type="protein sequence ID" value="KAK1759273.1"/>
    <property type="molecule type" value="Genomic_DNA"/>
</dbReference>
<comment type="similarity">
    <text evidence="3 10">Belongs to the SRP68 family.</text>
</comment>
<evidence type="ECO:0000313" key="12">
    <source>
        <dbReference type="EMBL" id="KAK1759273.1"/>
    </source>
</evidence>
<accession>A0AAJ0BL99</accession>
<keyword evidence="4 10" id="KW-0963">Cytoplasm</keyword>
<feature type="compositionally biased region" description="Polar residues" evidence="11">
    <location>
        <begin position="1"/>
        <end position="10"/>
    </location>
</feature>
<dbReference type="GO" id="GO:0005047">
    <property type="term" value="F:signal recognition particle binding"/>
    <property type="evidence" value="ECO:0007669"/>
    <property type="project" value="InterPro"/>
</dbReference>
<dbReference type="GO" id="GO:0005730">
    <property type="term" value="C:nucleolus"/>
    <property type="evidence" value="ECO:0007669"/>
    <property type="project" value="UniProtKB-SubCell"/>
</dbReference>
<sequence>MRSHQSSTTNCHRRPNSLDEPEPNLRRQTMDITKLVVSSREAALLYGDYRTYHSQLSKKLLNCRRKLNIATKHRGKFQPKAAVTAQQISENHEYLRLQLLTAERAWAQAMSMKASHSADTKGLHGKTRSHIVSRLEKGASAAEALADALSDDASGASPVDVMEARAYAAMLRGAAYFEKQSWQACLKSYAVARIIYSALTTSVKGDIFKDLLSETIDPSIRYAAYQAKIPRTQPVPTIARKAFLAADSDLVEEIKEKYPNVLEHADQDVKKGLAGAESAPSTLTWRGREVKIEDAAIAVAWASVASIKSRLAEKAASTESYLPKDMAAAYDDILIASQDAVDATKQAIDELKGEGVPQSDPRMQSLQITRTAVNYEMISWRIGRNRVLVGKDDGARMDFTQQPKRKKKTENETPPEQQTLPPGRQIARLKEKVVLYDGILQSIEAITELPGVANDQELSTRLEATSQYFTALKCLAIARSHSIAGTPLNALALINHALSETTKAQPVLSSTSAPSSPSSPRNIQVTKEDINLLHTLLSGELHRSRALVEILNTNSKKQSSPSTNDFPLPLAAQLSSYPAGAGVNLENIVTYPPRLETVPVKPLFLDVAWNYIGYPDKSSGKVAAAAGKVQEKQGGSSAEGAAGGEEAKPQRRGWFGFGR</sequence>
<dbReference type="PIRSF" id="PIRSF038995">
    <property type="entry name" value="SRP68"/>
    <property type="match status" value="1"/>
</dbReference>
<keyword evidence="13" id="KW-1185">Reference proteome</keyword>
<evidence type="ECO:0000256" key="3">
    <source>
        <dbReference type="ARBA" id="ARBA00009352"/>
    </source>
</evidence>
<dbReference type="Pfam" id="PF16969">
    <property type="entry name" value="SRP68"/>
    <property type="match status" value="1"/>
</dbReference>
<dbReference type="InterPro" id="IPR038253">
    <property type="entry name" value="SRP68_N_sf"/>
</dbReference>
<keyword evidence="6 10" id="KW-0733">Signal recognition particle</keyword>
<comment type="caution">
    <text evidence="12">The sequence shown here is derived from an EMBL/GenBank/DDBJ whole genome shotgun (WGS) entry which is preliminary data.</text>
</comment>
<evidence type="ECO:0000256" key="5">
    <source>
        <dbReference type="ARBA" id="ARBA00022884"/>
    </source>
</evidence>
<dbReference type="InterPro" id="IPR034652">
    <property type="entry name" value="SRP68-RBD"/>
</dbReference>
<evidence type="ECO:0000256" key="11">
    <source>
        <dbReference type="SAM" id="MobiDB-lite"/>
    </source>
</evidence>
<feature type="region of interest" description="Disordered" evidence="11">
    <location>
        <begin position="393"/>
        <end position="422"/>
    </location>
</feature>
<evidence type="ECO:0000256" key="4">
    <source>
        <dbReference type="ARBA" id="ARBA00022490"/>
    </source>
</evidence>
<evidence type="ECO:0000256" key="9">
    <source>
        <dbReference type="ARBA" id="ARBA00029498"/>
    </source>
</evidence>
<evidence type="ECO:0000256" key="2">
    <source>
        <dbReference type="ARBA" id="ARBA00004604"/>
    </source>
</evidence>
<keyword evidence="8 10" id="KW-0687">Ribonucleoprotein</keyword>
<feature type="compositionally biased region" description="Low complexity" evidence="11">
    <location>
        <begin position="625"/>
        <end position="640"/>
    </location>
</feature>
<dbReference type="CDD" id="cd15481">
    <property type="entry name" value="SRP68-RBD"/>
    <property type="match status" value="1"/>
</dbReference>
<proteinExistence type="inferred from homology"/>
<protein>
    <recommendedName>
        <fullName evidence="9 10">Signal recognition particle subunit SRP68</fullName>
        <shortName evidence="10">SRP68</shortName>
    </recommendedName>
</protein>
<feature type="region of interest" description="Disordered" evidence="11">
    <location>
        <begin position="625"/>
        <end position="659"/>
    </location>
</feature>
<evidence type="ECO:0000313" key="13">
    <source>
        <dbReference type="Proteomes" id="UP001239445"/>
    </source>
</evidence>